<feature type="non-terminal residue" evidence="2">
    <location>
        <position position="138"/>
    </location>
</feature>
<sequence>PRIVCWPARHTACSEHRLPWTTRLPRCSPQRSAAPPPGQQRQPHRQRRSPQRTPWRSQAAPPSTSWSARRAMSRPPAQSTIGSSTSTLSQWCSWSTQAPPCWTSEGTGLVILFLSLSISLSDFSAPSDSFLSPDLQEA</sequence>
<accession>A0ABN9UXY2</accession>
<feature type="region of interest" description="Disordered" evidence="1">
    <location>
        <begin position="24"/>
        <end position="84"/>
    </location>
</feature>
<dbReference type="EMBL" id="CAUYUJ010016419">
    <property type="protein sequence ID" value="CAK0865098.1"/>
    <property type="molecule type" value="Genomic_DNA"/>
</dbReference>
<evidence type="ECO:0000256" key="1">
    <source>
        <dbReference type="SAM" id="MobiDB-lite"/>
    </source>
</evidence>
<protein>
    <submittedName>
        <fullName evidence="2">Uncharacterized protein</fullName>
    </submittedName>
</protein>
<evidence type="ECO:0000313" key="2">
    <source>
        <dbReference type="EMBL" id="CAK0865098.1"/>
    </source>
</evidence>
<comment type="caution">
    <text evidence="2">The sequence shown here is derived from an EMBL/GenBank/DDBJ whole genome shotgun (WGS) entry which is preliminary data.</text>
</comment>
<name>A0ABN9UXY2_9DINO</name>
<keyword evidence="3" id="KW-1185">Reference proteome</keyword>
<proteinExistence type="predicted"/>
<feature type="non-terminal residue" evidence="2">
    <location>
        <position position="1"/>
    </location>
</feature>
<feature type="compositionally biased region" description="Polar residues" evidence="1">
    <location>
        <begin position="54"/>
        <end position="67"/>
    </location>
</feature>
<evidence type="ECO:0000313" key="3">
    <source>
        <dbReference type="Proteomes" id="UP001189429"/>
    </source>
</evidence>
<dbReference type="Proteomes" id="UP001189429">
    <property type="component" value="Unassembled WGS sequence"/>
</dbReference>
<gene>
    <name evidence="2" type="ORF">PCOR1329_LOCUS52731</name>
</gene>
<organism evidence="2 3">
    <name type="scientific">Prorocentrum cordatum</name>
    <dbReference type="NCBI Taxonomy" id="2364126"/>
    <lineage>
        <taxon>Eukaryota</taxon>
        <taxon>Sar</taxon>
        <taxon>Alveolata</taxon>
        <taxon>Dinophyceae</taxon>
        <taxon>Prorocentrales</taxon>
        <taxon>Prorocentraceae</taxon>
        <taxon>Prorocentrum</taxon>
    </lineage>
</organism>
<reference evidence="2" key="1">
    <citation type="submission" date="2023-10" db="EMBL/GenBank/DDBJ databases">
        <authorList>
            <person name="Chen Y."/>
            <person name="Shah S."/>
            <person name="Dougan E. K."/>
            <person name="Thang M."/>
            <person name="Chan C."/>
        </authorList>
    </citation>
    <scope>NUCLEOTIDE SEQUENCE [LARGE SCALE GENOMIC DNA]</scope>
</reference>